<comment type="subcellular location">
    <subcellularLocation>
        <location evidence="1">Nucleus</location>
    </subcellularLocation>
</comment>
<dbReference type="FunFam" id="3.20.20.140:FF:000044">
    <property type="entry name" value="Polymerase/histidinol phosphatase-like protein"/>
    <property type="match status" value="1"/>
</dbReference>
<dbReference type="GO" id="GO:0005655">
    <property type="term" value="C:nucleolar ribonuclease P complex"/>
    <property type="evidence" value="ECO:0007669"/>
    <property type="project" value="TreeGrafter"/>
</dbReference>
<dbReference type="SUPFAM" id="SSF89550">
    <property type="entry name" value="PHP domain-like"/>
    <property type="match status" value="1"/>
</dbReference>
<keyword evidence="3" id="KW-0819">tRNA processing</keyword>
<dbReference type="GO" id="GO:0003723">
    <property type="term" value="F:RNA binding"/>
    <property type="evidence" value="ECO:0007669"/>
    <property type="project" value="TreeGrafter"/>
</dbReference>
<evidence type="ECO:0000313" key="7">
    <source>
        <dbReference type="EMBL" id="KAG9453741.1"/>
    </source>
</evidence>
<dbReference type="Proteomes" id="UP000825729">
    <property type="component" value="Unassembled WGS sequence"/>
</dbReference>
<evidence type="ECO:0000256" key="4">
    <source>
        <dbReference type="ARBA" id="ARBA00022801"/>
    </source>
</evidence>
<feature type="region of interest" description="Disordered" evidence="6">
    <location>
        <begin position="365"/>
        <end position="411"/>
    </location>
</feature>
<reference evidence="7 8" key="1">
    <citation type="submission" date="2021-07" db="EMBL/GenBank/DDBJ databases">
        <title>The Aristolochia fimbriata genome: insights into angiosperm evolution, floral development and chemical biosynthesis.</title>
        <authorList>
            <person name="Jiao Y."/>
        </authorList>
    </citation>
    <scope>NUCLEOTIDE SEQUENCE [LARGE SCALE GENOMIC DNA]</scope>
    <source>
        <strain evidence="7">IBCAS-2021</strain>
        <tissue evidence="7">Leaf</tissue>
    </source>
</reference>
<evidence type="ECO:0000256" key="2">
    <source>
        <dbReference type="ARBA" id="ARBA00007331"/>
    </source>
</evidence>
<dbReference type="GO" id="GO:0016787">
    <property type="term" value="F:hydrolase activity"/>
    <property type="evidence" value="ECO:0007669"/>
    <property type="project" value="UniProtKB-KW"/>
</dbReference>
<proteinExistence type="inferred from homology"/>
<protein>
    <submittedName>
        <fullName evidence="7">Uncharacterized protein</fullName>
    </submittedName>
</protein>
<gene>
    <name evidence="7" type="ORF">H6P81_006645</name>
</gene>
<keyword evidence="4" id="KW-0378">Hydrolase</keyword>
<dbReference type="PANTHER" id="PTHR13031">
    <property type="entry name" value="RIBONUCLEASE P SUBUNIT P30"/>
    <property type="match status" value="1"/>
</dbReference>
<dbReference type="InterPro" id="IPR016195">
    <property type="entry name" value="Pol/histidinol_Pase-like"/>
</dbReference>
<evidence type="ECO:0000256" key="5">
    <source>
        <dbReference type="ARBA" id="ARBA00023242"/>
    </source>
</evidence>
<organism evidence="7 8">
    <name type="scientific">Aristolochia fimbriata</name>
    <name type="common">White veined hardy Dutchman's pipe vine</name>
    <dbReference type="NCBI Taxonomy" id="158543"/>
    <lineage>
        <taxon>Eukaryota</taxon>
        <taxon>Viridiplantae</taxon>
        <taxon>Streptophyta</taxon>
        <taxon>Embryophyta</taxon>
        <taxon>Tracheophyta</taxon>
        <taxon>Spermatophyta</taxon>
        <taxon>Magnoliopsida</taxon>
        <taxon>Magnoliidae</taxon>
        <taxon>Piperales</taxon>
        <taxon>Aristolochiaceae</taxon>
        <taxon>Aristolochia</taxon>
    </lineage>
</organism>
<dbReference type="GO" id="GO:0008033">
    <property type="term" value="P:tRNA processing"/>
    <property type="evidence" value="ECO:0007669"/>
    <property type="project" value="UniProtKB-KW"/>
</dbReference>
<evidence type="ECO:0000256" key="1">
    <source>
        <dbReference type="ARBA" id="ARBA00004123"/>
    </source>
</evidence>
<dbReference type="AlphaFoldDB" id="A0AAV7EZ49"/>
<keyword evidence="5" id="KW-0539">Nucleus</keyword>
<comment type="caution">
    <text evidence="7">The sequence shown here is derived from an EMBL/GenBank/DDBJ whole genome shotgun (WGS) entry which is preliminary data.</text>
</comment>
<comment type="similarity">
    <text evidence="2">Belongs to the eukaryotic/archaeal RNase P protein component 3 family.</text>
</comment>
<accession>A0AAV7EZ49</accession>
<evidence type="ECO:0000256" key="6">
    <source>
        <dbReference type="SAM" id="MobiDB-lite"/>
    </source>
</evidence>
<dbReference type="EMBL" id="JAINDJ010000003">
    <property type="protein sequence ID" value="KAG9453741.1"/>
    <property type="molecule type" value="Genomic_DNA"/>
</dbReference>
<dbReference type="Gene3D" id="3.20.20.140">
    <property type="entry name" value="Metal-dependent hydrolases"/>
    <property type="match status" value="1"/>
</dbReference>
<dbReference type="PANTHER" id="PTHR13031:SF0">
    <property type="entry name" value="RIBONUCLEASE P PROTEIN SUBUNIT P30"/>
    <property type="match status" value="1"/>
</dbReference>
<dbReference type="Pfam" id="PF01876">
    <property type="entry name" value="RNase_P_p30"/>
    <property type="match status" value="1"/>
</dbReference>
<evidence type="ECO:0000256" key="3">
    <source>
        <dbReference type="ARBA" id="ARBA00022694"/>
    </source>
</evidence>
<keyword evidence="8" id="KW-1185">Reference proteome</keyword>
<evidence type="ECO:0000313" key="8">
    <source>
        <dbReference type="Proteomes" id="UP000825729"/>
    </source>
</evidence>
<name>A0AAV7EZ49_ARIFI</name>
<dbReference type="InterPro" id="IPR002738">
    <property type="entry name" value="RNase_P_p30"/>
</dbReference>
<sequence>MEFFDLNVPYHGGGGDKKLETQKNARLKVAVKAMELGYSGVAYNHSIRGVTSDSDRCSIHRFPLPSLLKVAPPLSAAIKFHRNLLGVPQNTPFRQYTRLTVSVDNVIDAAALNSGNPVLRTYDLVAVMPLNQAAFDLACKVSEVDLIAIDFSRSLPFRLKPSMINAAMKRGIYFEITYCHLIADVEIRRQVLSGAKMLVDWTRGKNIIFTSAATRACEVRGPNDVANLSVLLGLSMEKAKAAISKNCRSVLVSSLHKKQYYREAIRVERIMEGEALLSKSWDPISSGEGDLSLDEIKKSFSDARKVPSSVNWCGKSFQSSSDTSLYNFSVKELVSACHPEGTLSSSHLFDDIMPVNDAALKYQTSDAATSKDETGDPAVRTMSTGLDNCIDEKPSSSWSKDQTSKAKGLDPSLSNNRFVRIAGPSLSPNAGATQPDVNLSNILASNSEAGGTLGNENVTLTACAKVTSHSEGCVEEIRRLDGLDSVIDTCDKPMEQLLENLIEEQQDAKMACVEYIVEDCAGIFEERATIGLSTNEFHFKEKFMKVDEQKQDSAETPGVAVVEEGLVQMQGQEEEEMTGTSNKFIEIKAKSGKNKRKRKPRQAACLLPFKGIAKCGASSKKRRRRLLK</sequence>